<evidence type="ECO:0000313" key="3">
    <source>
        <dbReference type="EMBL" id="MFC1416708.1"/>
    </source>
</evidence>
<evidence type="ECO:0000259" key="2">
    <source>
        <dbReference type="SMART" id="SM00226"/>
    </source>
</evidence>
<protein>
    <submittedName>
        <fullName evidence="3">Arsenate reductase ArsC</fullName>
        <ecNumber evidence="3">1.20.4.4</ecNumber>
    </submittedName>
</protein>
<gene>
    <name evidence="3" type="ORF">ACEZDE_08640</name>
</gene>
<evidence type="ECO:0000256" key="1">
    <source>
        <dbReference type="ARBA" id="ARBA00022849"/>
    </source>
</evidence>
<dbReference type="CDD" id="cd16345">
    <property type="entry name" value="LMWP_ArsC"/>
    <property type="match status" value="1"/>
</dbReference>
<sequence length="139" mass="14612">MSTPAVPSVLFVCVHNAGRSQMAAAFLTRLGGDRVEVRSAGSAPADSVNPAVVEALAEVGIDVSAEVPKVLTVEAVQASDVVITMGCGDACPYFPGRRYLDWKLEDPAGQGVDAVRPIRDRIEQRIRGLLADLGIEPVA</sequence>
<organism evidence="3 4">
    <name type="scientific">Streptacidiphilus cavernicola</name>
    <dbReference type="NCBI Taxonomy" id="3342716"/>
    <lineage>
        <taxon>Bacteria</taxon>
        <taxon>Bacillati</taxon>
        <taxon>Actinomycetota</taxon>
        <taxon>Actinomycetes</taxon>
        <taxon>Kitasatosporales</taxon>
        <taxon>Streptomycetaceae</taxon>
        <taxon>Streptacidiphilus</taxon>
    </lineage>
</organism>
<dbReference type="PANTHER" id="PTHR43428:SF1">
    <property type="entry name" value="ARSENATE REDUCTASE"/>
    <property type="match status" value="1"/>
</dbReference>
<evidence type="ECO:0000313" key="4">
    <source>
        <dbReference type="Proteomes" id="UP001592531"/>
    </source>
</evidence>
<dbReference type="SUPFAM" id="SSF52788">
    <property type="entry name" value="Phosphotyrosine protein phosphatases I"/>
    <property type="match status" value="1"/>
</dbReference>
<accession>A0ABV6VSR8</accession>
<reference evidence="3 4" key="1">
    <citation type="submission" date="2024-09" db="EMBL/GenBank/DDBJ databases">
        <authorList>
            <person name="Lee S.D."/>
        </authorList>
    </citation>
    <scope>NUCLEOTIDE SEQUENCE [LARGE SCALE GENOMIC DNA]</scope>
    <source>
        <strain evidence="3 4">N8-3</strain>
    </source>
</reference>
<comment type="caution">
    <text evidence="3">The sequence shown here is derived from an EMBL/GenBank/DDBJ whole genome shotgun (WGS) entry which is preliminary data.</text>
</comment>
<keyword evidence="4" id="KW-1185">Reference proteome</keyword>
<dbReference type="Proteomes" id="UP001592531">
    <property type="component" value="Unassembled WGS sequence"/>
</dbReference>
<dbReference type="EMBL" id="JBHFAB010000005">
    <property type="protein sequence ID" value="MFC1416708.1"/>
    <property type="molecule type" value="Genomic_DNA"/>
</dbReference>
<keyword evidence="1" id="KW-0059">Arsenical resistance</keyword>
<dbReference type="EC" id="1.20.4.4" evidence="3"/>
<keyword evidence="3" id="KW-0560">Oxidoreductase</keyword>
<proteinExistence type="predicted"/>
<dbReference type="RefSeq" id="WP_380534182.1">
    <property type="nucleotide sequence ID" value="NZ_JBHFAB010000005.1"/>
</dbReference>
<feature type="domain" description="Phosphotyrosine protein phosphatase I" evidence="2">
    <location>
        <begin position="7"/>
        <end position="132"/>
    </location>
</feature>
<dbReference type="Pfam" id="PF01451">
    <property type="entry name" value="LMWPc"/>
    <property type="match status" value="1"/>
</dbReference>
<name>A0ABV6VSR8_9ACTN</name>
<dbReference type="PANTHER" id="PTHR43428">
    <property type="entry name" value="ARSENATE REDUCTASE"/>
    <property type="match status" value="1"/>
</dbReference>
<dbReference type="GO" id="GO:0030612">
    <property type="term" value="F:arsenate reductase (thioredoxin) activity"/>
    <property type="evidence" value="ECO:0007669"/>
    <property type="project" value="UniProtKB-EC"/>
</dbReference>
<dbReference type="InterPro" id="IPR023485">
    <property type="entry name" value="Ptyr_pPase"/>
</dbReference>
<dbReference type="SMART" id="SM00226">
    <property type="entry name" value="LMWPc"/>
    <property type="match status" value="1"/>
</dbReference>
<dbReference type="InterPro" id="IPR036196">
    <property type="entry name" value="Ptyr_pPase_sf"/>
</dbReference>
<dbReference type="Gene3D" id="3.40.50.2300">
    <property type="match status" value="1"/>
</dbReference>